<comment type="caution">
    <text evidence="1">The sequence shown here is derived from an EMBL/GenBank/DDBJ whole genome shotgun (WGS) entry which is preliminary data.</text>
</comment>
<dbReference type="Pfam" id="PF04749">
    <property type="entry name" value="PLAC8"/>
    <property type="match status" value="1"/>
</dbReference>
<gene>
    <name evidence="1" type="ORF">V6N12_020330</name>
</gene>
<dbReference type="Proteomes" id="UP001472677">
    <property type="component" value="Unassembled WGS sequence"/>
</dbReference>
<evidence type="ECO:0000313" key="1">
    <source>
        <dbReference type="EMBL" id="KAK8500638.1"/>
    </source>
</evidence>
<dbReference type="NCBIfam" id="TIGR01571">
    <property type="entry name" value="A_thal_Cys_rich"/>
    <property type="match status" value="1"/>
</dbReference>
<keyword evidence="2" id="KW-1185">Reference proteome</keyword>
<organism evidence="1 2">
    <name type="scientific">Hibiscus sabdariffa</name>
    <name type="common">roselle</name>
    <dbReference type="NCBI Taxonomy" id="183260"/>
    <lineage>
        <taxon>Eukaryota</taxon>
        <taxon>Viridiplantae</taxon>
        <taxon>Streptophyta</taxon>
        <taxon>Embryophyta</taxon>
        <taxon>Tracheophyta</taxon>
        <taxon>Spermatophyta</taxon>
        <taxon>Magnoliopsida</taxon>
        <taxon>eudicotyledons</taxon>
        <taxon>Gunneridae</taxon>
        <taxon>Pentapetalae</taxon>
        <taxon>rosids</taxon>
        <taxon>malvids</taxon>
        <taxon>Malvales</taxon>
        <taxon>Malvaceae</taxon>
        <taxon>Malvoideae</taxon>
        <taxon>Hibiscus</taxon>
    </lineage>
</organism>
<name>A0ABR2B251_9ROSI</name>
<protein>
    <submittedName>
        <fullName evidence="1">Uncharacterized protein</fullName>
    </submittedName>
</protein>
<proteinExistence type="predicted"/>
<reference evidence="1 2" key="1">
    <citation type="journal article" date="2024" name="G3 (Bethesda)">
        <title>Genome assembly of Hibiscus sabdariffa L. provides insights into metabolisms of medicinal natural products.</title>
        <authorList>
            <person name="Kim T."/>
        </authorList>
    </citation>
    <scope>NUCLEOTIDE SEQUENCE [LARGE SCALE GENOMIC DNA]</scope>
    <source>
        <strain evidence="1">TK-2024</strain>
        <tissue evidence="1">Old leaves</tissue>
    </source>
</reference>
<sequence>MSANTTTGELTAAAAKGQPIDAQNPGPWTTGLFDCFDDSDNSAGDAARNYYILGNFGCAVCYSYPYRTRLREQYSLEEQPCGDCLVHCCCIQCALCQEHRELKNRGLDPTIGWAANVAKMKPPAVEQGMVGP</sequence>
<dbReference type="EMBL" id="JBBPBM010000213">
    <property type="protein sequence ID" value="KAK8500638.1"/>
    <property type="molecule type" value="Genomic_DNA"/>
</dbReference>
<dbReference type="InterPro" id="IPR006461">
    <property type="entry name" value="PLAC_motif_containing"/>
</dbReference>
<accession>A0ABR2B251</accession>
<evidence type="ECO:0000313" key="2">
    <source>
        <dbReference type="Proteomes" id="UP001472677"/>
    </source>
</evidence>
<dbReference type="PANTHER" id="PTHR15907">
    <property type="entry name" value="DUF614 FAMILY PROTEIN-RELATED"/>
    <property type="match status" value="1"/>
</dbReference>